<dbReference type="PANTHER" id="PTHR46268:SF27">
    <property type="entry name" value="UNIVERSAL STRESS PROTEIN RV2623"/>
    <property type="match status" value="1"/>
</dbReference>
<dbReference type="RefSeq" id="WP_128358723.1">
    <property type="nucleotide sequence ID" value="NZ_CP053840.1"/>
</dbReference>
<gene>
    <name evidence="3" type="ORF">AVENP_1263</name>
</gene>
<evidence type="ECO:0000256" key="1">
    <source>
        <dbReference type="ARBA" id="ARBA00008791"/>
    </source>
</evidence>
<dbReference type="Proteomes" id="UP000503482">
    <property type="component" value="Chromosome"/>
</dbReference>
<dbReference type="InterPro" id="IPR014729">
    <property type="entry name" value="Rossmann-like_a/b/a_fold"/>
</dbReference>
<dbReference type="EMBL" id="CP053840">
    <property type="protein sequence ID" value="QKF66817.1"/>
    <property type="molecule type" value="Genomic_DNA"/>
</dbReference>
<sequence>MNKNRILVLSDLREFTETVAQKAISFANNYEREIDVLHVEDESFLKFFKEKTECSLDKSKSILSAIYKDKANIFCKCGNFIEIVKDHILKNNISLVIVGFKRERTFIEDIFNGSNLSSIIRKLNIPVLVIKTEDKPIYKNILIPTDLSKASKSNIKYLVSIFPEANFHIEHYYKAFFEDRVKLYGFDDEEANDFVDFYAQEAEENLNKFIEKLELNSDIKVFTKAKKYLDIKTMVEESIEYKTIDLLSLSVGTSLSIFSFDLLEHSSKDVIIYRIDEDSLD</sequence>
<proteinExistence type="inferred from homology"/>
<evidence type="ECO:0000313" key="4">
    <source>
        <dbReference type="Proteomes" id="UP000503482"/>
    </source>
</evidence>
<dbReference type="InterPro" id="IPR006016">
    <property type="entry name" value="UspA"/>
</dbReference>
<evidence type="ECO:0000313" key="3">
    <source>
        <dbReference type="EMBL" id="QKF66817.1"/>
    </source>
</evidence>
<evidence type="ECO:0000259" key="2">
    <source>
        <dbReference type="Pfam" id="PF00582"/>
    </source>
</evidence>
<feature type="domain" description="UspA" evidence="2">
    <location>
        <begin position="5"/>
        <end position="131"/>
    </location>
</feature>
<dbReference type="Gene3D" id="3.40.50.620">
    <property type="entry name" value="HUPs"/>
    <property type="match status" value="2"/>
</dbReference>
<organism evidence="3 4">
    <name type="scientific">Arcobacter venerupis</name>
    <dbReference type="NCBI Taxonomy" id="1054033"/>
    <lineage>
        <taxon>Bacteria</taxon>
        <taxon>Pseudomonadati</taxon>
        <taxon>Campylobacterota</taxon>
        <taxon>Epsilonproteobacteria</taxon>
        <taxon>Campylobacterales</taxon>
        <taxon>Arcobacteraceae</taxon>
        <taxon>Arcobacter</taxon>
    </lineage>
</organism>
<dbReference type="Pfam" id="PF00582">
    <property type="entry name" value="Usp"/>
    <property type="match status" value="1"/>
</dbReference>
<dbReference type="KEGG" id="avp:AVENP_1263"/>
<comment type="similarity">
    <text evidence="1">Belongs to the universal stress protein A family.</text>
</comment>
<accession>A0AAE7E4A8</accession>
<dbReference type="AlphaFoldDB" id="A0AAE7E4A8"/>
<dbReference type="CDD" id="cd00293">
    <property type="entry name" value="USP-like"/>
    <property type="match status" value="1"/>
</dbReference>
<dbReference type="PANTHER" id="PTHR46268">
    <property type="entry name" value="STRESS RESPONSE PROTEIN NHAX"/>
    <property type="match status" value="1"/>
</dbReference>
<dbReference type="SUPFAM" id="SSF52402">
    <property type="entry name" value="Adenine nucleotide alpha hydrolases-like"/>
    <property type="match status" value="2"/>
</dbReference>
<reference evidence="3 4" key="1">
    <citation type="submission" date="2020-05" db="EMBL/GenBank/DDBJ databases">
        <title>Complete genome sequencing of Campylobacter and Arcobacter type strains.</title>
        <authorList>
            <person name="Miller W.G."/>
            <person name="Yee E."/>
        </authorList>
    </citation>
    <scope>NUCLEOTIDE SEQUENCE [LARGE SCALE GENOMIC DNA]</scope>
    <source>
        <strain evidence="3 4">LMG 26156</strain>
    </source>
</reference>
<name>A0AAE7E4A8_9BACT</name>
<protein>
    <submittedName>
        <fullName evidence="3">UspA domain-containing protein</fullName>
    </submittedName>
</protein>
<keyword evidence="4" id="KW-1185">Reference proteome</keyword>